<organism evidence="1 2">
    <name type="scientific">Ajellomyces capsulatus (strain H88)</name>
    <name type="common">Darling's disease fungus</name>
    <name type="synonym">Histoplasma capsulatum</name>
    <dbReference type="NCBI Taxonomy" id="544711"/>
    <lineage>
        <taxon>Eukaryota</taxon>
        <taxon>Fungi</taxon>
        <taxon>Dikarya</taxon>
        <taxon>Ascomycota</taxon>
        <taxon>Pezizomycotina</taxon>
        <taxon>Eurotiomycetes</taxon>
        <taxon>Eurotiomycetidae</taxon>
        <taxon>Onygenales</taxon>
        <taxon>Ajellomycetaceae</taxon>
        <taxon>Histoplasma</taxon>
    </lineage>
</organism>
<sequence length="95" mass="10323">MASSLSFELRVCSSSNLFFLPPIFSSYSASLHILSMDRQGIKGSPPLPSQLLLSSAQQSTLPAYCAVLGDFLEKVSFQTYTSSKGLMTLYPHPSN</sequence>
<evidence type="ECO:0000313" key="1">
    <source>
        <dbReference type="EMBL" id="QSS52212.1"/>
    </source>
</evidence>
<proteinExistence type="predicted"/>
<dbReference type="VEuPathDB" id="FungiDB:I7I53_07766"/>
<reference evidence="1" key="1">
    <citation type="submission" date="2021-01" db="EMBL/GenBank/DDBJ databases">
        <title>Chromosome-level genome assembly of a human fungal pathogen reveals clustering of transcriptionally co-regulated genes.</title>
        <authorList>
            <person name="Voorhies M."/>
            <person name="Cohen S."/>
            <person name="Shea T.P."/>
            <person name="Petrus S."/>
            <person name="Munoz J.F."/>
            <person name="Poplawski S."/>
            <person name="Goldman W.E."/>
            <person name="Michael T."/>
            <person name="Cuomo C.A."/>
            <person name="Sil A."/>
            <person name="Beyhan S."/>
        </authorList>
    </citation>
    <scope>NUCLEOTIDE SEQUENCE</scope>
    <source>
        <strain evidence="1">H88</strain>
    </source>
</reference>
<protein>
    <submittedName>
        <fullName evidence="1">Uncharacterized protein</fullName>
    </submittedName>
</protein>
<dbReference type="EMBL" id="CP069103">
    <property type="protein sequence ID" value="QSS52212.1"/>
    <property type="molecule type" value="Genomic_DNA"/>
</dbReference>
<dbReference type="AlphaFoldDB" id="A0A8A1LJN6"/>
<dbReference type="Proteomes" id="UP000663419">
    <property type="component" value="Chromosome 2"/>
</dbReference>
<name>A0A8A1LJN6_AJEC8</name>
<gene>
    <name evidence="1" type="ORF">I7I53_07766</name>
</gene>
<accession>A0A8A1LJN6</accession>
<evidence type="ECO:0000313" key="2">
    <source>
        <dbReference type="Proteomes" id="UP000663419"/>
    </source>
</evidence>